<keyword evidence="1" id="KW-0812">Transmembrane</keyword>
<organism evidence="2 3">
    <name type="scientific">Saccharolobus caldissimus</name>
    <dbReference type="NCBI Taxonomy" id="1702097"/>
    <lineage>
        <taxon>Archaea</taxon>
        <taxon>Thermoproteota</taxon>
        <taxon>Thermoprotei</taxon>
        <taxon>Sulfolobales</taxon>
        <taxon>Sulfolobaceae</taxon>
        <taxon>Saccharolobus</taxon>
    </lineage>
</organism>
<dbReference type="EMBL" id="AP025226">
    <property type="protein sequence ID" value="BDB98293.1"/>
    <property type="molecule type" value="Genomic_DNA"/>
</dbReference>
<dbReference type="KEGG" id="scas:SACC_13100"/>
<reference evidence="2 3" key="1">
    <citation type="journal article" date="2022" name="Microbiol. Resour. Announc.">
        <title>Complete Genome Sequence of the Hyperthermophilic and Acidophilic Archaeon Saccharolobus caldissimus Strain HS-3T.</title>
        <authorList>
            <person name="Sakai H.D."/>
            <person name="Kurosawa N."/>
        </authorList>
    </citation>
    <scope>NUCLEOTIDE SEQUENCE [LARGE SCALE GENOMIC DNA]</scope>
    <source>
        <strain evidence="2 3">JCM32116</strain>
    </source>
</reference>
<keyword evidence="3" id="KW-1185">Reference proteome</keyword>
<name>A0AAQ4CR62_9CREN</name>
<evidence type="ECO:0000313" key="2">
    <source>
        <dbReference type="EMBL" id="BDB98293.1"/>
    </source>
</evidence>
<feature type="transmembrane region" description="Helical" evidence="1">
    <location>
        <begin position="46"/>
        <end position="67"/>
    </location>
</feature>
<protein>
    <submittedName>
        <fullName evidence="2">Uncharacterized protein</fullName>
    </submittedName>
</protein>
<dbReference type="AlphaFoldDB" id="A0AAQ4CR62"/>
<evidence type="ECO:0000313" key="3">
    <source>
        <dbReference type="Proteomes" id="UP001319921"/>
    </source>
</evidence>
<evidence type="ECO:0000256" key="1">
    <source>
        <dbReference type="SAM" id="Phobius"/>
    </source>
</evidence>
<sequence>MFPWVLCSQRYGKQRYEKLVDLWGKAKDLVKGKVVGEMWTYLFKAFYKWVFICFVYTSLGLYFQLVIGMRGSSRKFWNMLQRVGE</sequence>
<accession>A0AAQ4CR62</accession>
<keyword evidence="1" id="KW-1133">Transmembrane helix</keyword>
<gene>
    <name evidence="2" type="ORF">SACC_13100</name>
</gene>
<keyword evidence="1" id="KW-0472">Membrane</keyword>
<proteinExistence type="predicted"/>
<dbReference type="Proteomes" id="UP001319921">
    <property type="component" value="Chromosome"/>
</dbReference>